<accession>F6I6V7</accession>
<keyword evidence="6" id="KW-1185">Reference proteome</keyword>
<evidence type="ECO:0000259" key="4">
    <source>
        <dbReference type="PROSITE" id="PS01031"/>
    </source>
</evidence>
<evidence type="ECO:0000313" key="6">
    <source>
        <dbReference type="Proteomes" id="UP000009183"/>
    </source>
</evidence>
<dbReference type="HOGENOM" id="CLU_138222_0_0_1"/>
<dbReference type="Proteomes" id="UP000009183">
    <property type="component" value="Chromosome 18"/>
</dbReference>
<feature type="compositionally biased region" description="Polar residues" evidence="2">
    <location>
        <begin position="26"/>
        <end position="36"/>
    </location>
</feature>
<dbReference type="PANTHER" id="PTHR34661">
    <property type="entry name" value="INCREASED DNA METHYLATION 3"/>
    <property type="match status" value="1"/>
</dbReference>
<reference evidence="6" key="1">
    <citation type="journal article" date="2007" name="Nature">
        <title>The grapevine genome sequence suggests ancestral hexaploidization in major angiosperm phyla.</title>
        <authorList>
            <consortium name="The French-Italian Public Consortium for Grapevine Genome Characterization."/>
            <person name="Jaillon O."/>
            <person name="Aury J.-M."/>
            <person name="Noel B."/>
            <person name="Policriti A."/>
            <person name="Clepet C."/>
            <person name="Casagrande A."/>
            <person name="Choisne N."/>
            <person name="Aubourg S."/>
            <person name="Vitulo N."/>
            <person name="Jubin C."/>
            <person name="Vezzi A."/>
            <person name="Legeai F."/>
            <person name="Hugueney P."/>
            <person name="Dasilva C."/>
            <person name="Horner D."/>
            <person name="Mica E."/>
            <person name="Jublot D."/>
            <person name="Poulain J."/>
            <person name="Bruyere C."/>
            <person name="Billault A."/>
            <person name="Segurens B."/>
            <person name="Gouyvenoux M."/>
            <person name="Ugarte E."/>
            <person name="Cattonaro F."/>
            <person name="Anthouard V."/>
            <person name="Vico V."/>
            <person name="Del Fabbro C."/>
            <person name="Alaux M."/>
            <person name="Di Gaspero G."/>
            <person name="Dumas V."/>
            <person name="Felice N."/>
            <person name="Paillard S."/>
            <person name="Juman I."/>
            <person name="Moroldo M."/>
            <person name="Scalabrin S."/>
            <person name="Canaguier A."/>
            <person name="Le Clainche I."/>
            <person name="Malacrida G."/>
            <person name="Durand E."/>
            <person name="Pesole G."/>
            <person name="Laucou V."/>
            <person name="Chatelet P."/>
            <person name="Merdinoglu D."/>
            <person name="Delledonne M."/>
            <person name="Pezzotti M."/>
            <person name="Lecharny A."/>
            <person name="Scarpelli C."/>
            <person name="Artiguenave F."/>
            <person name="Pe M.E."/>
            <person name="Valle G."/>
            <person name="Morgante M."/>
            <person name="Caboche M."/>
            <person name="Adam-Blondon A.-F."/>
            <person name="Weissenbach J."/>
            <person name="Quetier F."/>
            <person name="Wincker P."/>
        </authorList>
    </citation>
    <scope>NUCLEOTIDE SEQUENCE [LARGE SCALE GENOMIC DNA]</scope>
    <source>
        <strain evidence="6">cv. Pinot noir / PN40024</strain>
    </source>
</reference>
<dbReference type="PANTHER" id="PTHR34661:SF2">
    <property type="entry name" value="SHSP DOMAIN-CONTAINING PROTEIN"/>
    <property type="match status" value="1"/>
</dbReference>
<organism evidence="5 6">
    <name type="scientific">Vitis vinifera</name>
    <name type="common">Grape</name>
    <dbReference type="NCBI Taxonomy" id="29760"/>
    <lineage>
        <taxon>Eukaryota</taxon>
        <taxon>Viridiplantae</taxon>
        <taxon>Streptophyta</taxon>
        <taxon>Embryophyta</taxon>
        <taxon>Tracheophyta</taxon>
        <taxon>Spermatophyta</taxon>
        <taxon>Magnoliopsida</taxon>
        <taxon>eudicotyledons</taxon>
        <taxon>Gunneridae</taxon>
        <taxon>Pentapetalae</taxon>
        <taxon>rosids</taxon>
        <taxon>Vitales</taxon>
        <taxon>Vitaceae</taxon>
        <taxon>Viteae</taxon>
        <taxon>Vitis</taxon>
    </lineage>
</organism>
<feature type="domain" description="SHSP" evidence="4">
    <location>
        <begin position="41"/>
        <end position="162"/>
    </location>
</feature>
<gene>
    <name evidence="5" type="ordered locus">VIT_18s0122g00770</name>
</gene>
<dbReference type="InParanoid" id="F6I6V7"/>
<dbReference type="GO" id="GO:0005634">
    <property type="term" value="C:nucleus"/>
    <property type="evidence" value="ECO:0000318"/>
    <property type="project" value="GO_Central"/>
</dbReference>
<evidence type="ECO:0000256" key="1">
    <source>
        <dbReference type="PROSITE-ProRule" id="PRU00285"/>
    </source>
</evidence>
<feature type="signal peptide" evidence="3">
    <location>
        <begin position="1"/>
        <end position="20"/>
    </location>
</feature>
<name>F6I6V7_VITVI</name>
<proteinExistence type="inferred from homology"/>
<evidence type="ECO:0000313" key="5">
    <source>
        <dbReference type="EMBL" id="CCB62675.1"/>
    </source>
</evidence>
<dbReference type="CDD" id="cd06464">
    <property type="entry name" value="ACD_sHsps-like"/>
    <property type="match status" value="1"/>
</dbReference>
<dbReference type="PROSITE" id="PS01031">
    <property type="entry name" value="SHSP"/>
    <property type="match status" value="1"/>
</dbReference>
<evidence type="ECO:0000256" key="3">
    <source>
        <dbReference type="SAM" id="SignalP"/>
    </source>
</evidence>
<evidence type="ECO:0000256" key="2">
    <source>
        <dbReference type="SAM" id="MobiDB-lite"/>
    </source>
</evidence>
<dbReference type="STRING" id="29760.F6I6V7"/>
<dbReference type="InterPro" id="IPR008978">
    <property type="entry name" value="HSP20-like_chaperone"/>
</dbReference>
<feature type="region of interest" description="Disordered" evidence="2">
    <location>
        <begin position="26"/>
        <end position="46"/>
    </location>
</feature>
<dbReference type="OrthoDB" id="1211981at2759"/>
<protein>
    <recommendedName>
        <fullName evidence="4">SHSP domain-containing protein</fullName>
    </recommendedName>
</protein>
<dbReference type="InterPro" id="IPR039321">
    <property type="entry name" value="IDM2/3-like"/>
</dbReference>
<dbReference type="EMBL" id="FN596759">
    <property type="protein sequence ID" value="CCB62675.1"/>
    <property type="molecule type" value="Genomic_DNA"/>
</dbReference>
<dbReference type="InterPro" id="IPR002068">
    <property type="entry name" value="A-crystallin/Hsp20_dom"/>
</dbReference>
<dbReference type="PaxDb" id="29760-VIT_18s0122g00770.t01"/>
<comment type="similarity">
    <text evidence="1">Belongs to the small heat shock protein (HSP20) family.</text>
</comment>
<feature type="chain" id="PRO_5003341936" description="SHSP domain-containing protein" evidence="3">
    <location>
        <begin position="21"/>
        <end position="163"/>
    </location>
</feature>
<dbReference type="SUPFAM" id="SSF49764">
    <property type="entry name" value="HSP20-like chaperones"/>
    <property type="match status" value="1"/>
</dbReference>
<dbReference type="AlphaFoldDB" id="F6I6V7"/>
<sequence>MVFAIYFSAFLNMWWILTMEEHRSPSHTNPAVNASGSAKERSSGPAFGGVDIGESEGGYFLRVAMPGAMRDEGSFSISKDGTVDIQGMIRYEIPSQVPKMKVQQLYPPGPFALSLKLPGRVDPRMFTCKLRYDGIFEVVVMKPGYSDTPAQPSYRERSMPVNT</sequence>
<dbReference type="Gene3D" id="2.60.40.790">
    <property type="match status" value="1"/>
</dbReference>
<keyword evidence="3" id="KW-0732">Signal</keyword>